<dbReference type="InterPro" id="IPR003805">
    <property type="entry name" value="CobS"/>
</dbReference>
<evidence type="ECO:0000256" key="9">
    <source>
        <dbReference type="ARBA" id="ARBA00022679"/>
    </source>
</evidence>
<feature type="transmembrane region" description="Helical" evidence="19">
    <location>
        <begin position="41"/>
        <end position="65"/>
    </location>
</feature>
<feature type="transmembrane region" description="Helical" evidence="19">
    <location>
        <begin position="12"/>
        <end position="29"/>
    </location>
</feature>
<evidence type="ECO:0000256" key="1">
    <source>
        <dbReference type="ARBA" id="ARBA00001946"/>
    </source>
</evidence>
<evidence type="ECO:0000256" key="8">
    <source>
        <dbReference type="ARBA" id="ARBA00022573"/>
    </source>
</evidence>
<evidence type="ECO:0000313" key="21">
    <source>
        <dbReference type="Proteomes" id="UP000466681"/>
    </source>
</evidence>
<organism evidence="20 21">
    <name type="scientific">Mycolicibacterium moriokaense</name>
    <dbReference type="NCBI Taxonomy" id="39691"/>
    <lineage>
        <taxon>Bacteria</taxon>
        <taxon>Bacillati</taxon>
        <taxon>Actinomycetota</taxon>
        <taxon>Actinomycetes</taxon>
        <taxon>Mycobacteriales</taxon>
        <taxon>Mycobacteriaceae</taxon>
        <taxon>Mycolicibacterium</taxon>
    </lineage>
</organism>
<evidence type="ECO:0000256" key="15">
    <source>
        <dbReference type="ARBA" id="ARBA00032605"/>
    </source>
</evidence>
<evidence type="ECO:0000256" key="5">
    <source>
        <dbReference type="ARBA" id="ARBA00013200"/>
    </source>
</evidence>
<sequence>MSPTQPTSGDPAVIRSLAAALAFGTVLPVRSTAPFGRGALTALPLVGVVLGAAAAATLLASQWAFGRSNPLGGVLAVAVLLLATRGLHADGLSDTADGLGCYGPPARALQVMRDGSAGPFGVAALVIVLLAQSFAFTACTALGVIVAVTAGRVGAVLACRRSVPAAQGSALGSRVAGTQPIAVVAVWVIAVAAAAVVAGPRPWQGPLAVLVALACGAVLVAHCVRRFGGITGDVLGAAVEITTTVAAVGLAIGPH</sequence>
<comment type="catalytic activity">
    <reaction evidence="17 19">
        <text>alpha-ribazole + adenosylcob(III)inamide-GDP = adenosylcob(III)alamin + GMP + H(+)</text>
        <dbReference type="Rhea" id="RHEA:16049"/>
        <dbReference type="ChEBI" id="CHEBI:10329"/>
        <dbReference type="ChEBI" id="CHEBI:15378"/>
        <dbReference type="ChEBI" id="CHEBI:18408"/>
        <dbReference type="ChEBI" id="CHEBI:58115"/>
        <dbReference type="ChEBI" id="CHEBI:60487"/>
        <dbReference type="EC" id="2.7.8.26"/>
    </reaction>
</comment>
<comment type="function">
    <text evidence="14 19">Joins adenosylcobinamide-GDP and alpha-ribazole to generate adenosylcobalamin (Ado-cobalamin). Also synthesizes adenosylcobalamin 5'-phosphate from adenosylcobinamide-GDP and alpha-ribazole 5'-phosphate.</text>
</comment>
<dbReference type="PANTHER" id="PTHR34148:SF1">
    <property type="entry name" value="ADENOSYLCOBINAMIDE-GDP RIBAZOLETRANSFERASE"/>
    <property type="match status" value="1"/>
</dbReference>
<dbReference type="Pfam" id="PF02654">
    <property type="entry name" value="CobS"/>
    <property type="match status" value="1"/>
</dbReference>
<comment type="cofactor">
    <cofactor evidence="1 19">
        <name>Mg(2+)</name>
        <dbReference type="ChEBI" id="CHEBI:18420"/>
    </cofactor>
</comment>
<dbReference type="AlphaFoldDB" id="A0AAD1HCF6"/>
<dbReference type="GO" id="GO:0009236">
    <property type="term" value="P:cobalamin biosynthetic process"/>
    <property type="evidence" value="ECO:0007669"/>
    <property type="project" value="UniProtKB-UniRule"/>
</dbReference>
<evidence type="ECO:0000256" key="16">
    <source>
        <dbReference type="ARBA" id="ARBA00032853"/>
    </source>
</evidence>
<evidence type="ECO:0000256" key="11">
    <source>
        <dbReference type="ARBA" id="ARBA00022842"/>
    </source>
</evidence>
<dbReference type="EMBL" id="AP022560">
    <property type="protein sequence ID" value="BBX02079.1"/>
    <property type="molecule type" value="Genomic_DNA"/>
</dbReference>
<protein>
    <recommendedName>
        <fullName evidence="6 19">Adenosylcobinamide-GDP ribazoletransferase</fullName>
        <ecNumber evidence="5 19">2.7.8.26</ecNumber>
    </recommendedName>
    <alternativeName>
        <fullName evidence="16 19">Cobalamin synthase</fullName>
    </alternativeName>
    <alternativeName>
        <fullName evidence="15 19">Cobalamin-5'-phosphate synthase</fullName>
    </alternativeName>
</protein>
<dbReference type="GO" id="GO:0008818">
    <property type="term" value="F:cobalamin 5'-phosphate synthase activity"/>
    <property type="evidence" value="ECO:0007669"/>
    <property type="project" value="UniProtKB-UniRule"/>
</dbReference>
<reference evidence="20 21" key="1">
    <citation type="journal article" date="2019" name="Emerg. Microbes Infect.">
        <title>Comprehensive subspecies identification of 175 nontuberculous mycobacteria species based on 7547 genomic profiles.</title>
        <authorList>
            <person name="Matsumoto Y."/>
            <person name="Kinjo T."/>
            <person name="Motooka D."/>
            <person name="Nabeya D."/>
            <person name="Jung N."/>
            <person name="Uechi K."/>
            <person name="Horii T."/>
            <person name="Iida T."/>
            <person name="Fujita J."/>
            <person name="Nakamura S."/>
        </authorList>
    </citation>
    <scope>NUCLEOTIDE SEQUENCE [LARGE SCALE GENOMIC DNA]</scope>
    <source>
        <strain evidence="20 21">JCM 6375</strain>
    </source>
</reference>
<keyword evidence="11 19" id="KW-0460">Magnesium</keyword>
<feature type="transmembrane region" description="Helical" evidence="19">
    <location>
        <begin position="71"/>
        <end position="87"/>
    </location>
</feature>
<keyword evidence="8 19" id="KW-0169">Cobalamin biosynthesis</keyword>
<keyword evidence="13 19" id="KW-0472">Membrane</keyword>
<evidence type="ECO:0000256" key="17">
    <source>
        <dbReference type="ARBA" id="ARBA00048623"/>
    </source>
</evidence>
<accession>A0AAD1HCF6</accession>
<evidence type="ECO:0000256" key="4">
    <source>
        <dbReference type="ARBA" id="ARBA00010561"/>
    </source>
</evidence>
<dbReference type="GO" id="GO:0005886">
    <property type="term" value="C:plasma membrane"/>
    <property type="evidence" value="ECO:0007669"/>
    <property type="project" value="UniProtKB-SubCell"/>
</dbReference>
<dbReference type="NCBIfam" id="NF001279">
    <property type="entry name" value="PRK00235.2-1"/>
    <property type="match status" value="1"/>
</dbReference>
<evidence type="ECO:0000256" key="6">
    <source>
        <dbReference type="ARBA" id="ARBA00015850"/>
    </source>
</evidence>
<keyword evidence="7 19" id="KW-1003">Cell membrane</keyword>
<comment type="subcellular location">
    <subcellularLocation>
        <location evidence="2 19">Cell membrane</location>
        <topology evidence="2 19">Multi-pass membrane protein</topology>
    </subcellularLocation>
</comment>
<feature type="transmembrane region" description="Helical" evidence="19">
    <location>
        <begin position="234"/>
        <end position="253"/>
    </location>
</feature>
<keyword evidence="12 19" id="KW-1133">Transmembrane helix</keyword>
<evidence type="ECO:0000256" key="12">
    <source>
        <dbReference type="ARBA" id="ARBA00022989"/>
    </source>
</evidence>
<comment type="catalytic activity">
    <reaction evidence="18 19">
        <text>alpha-ribazole 5'-phosphate + adenosylcob(III)inamide-GDP = adenosylcob(III)alamin 5'-phosphate + GMP + H(+)</text>
        <dbReference type="Rhea" id="RHEA:23560"/>
        <dbReference type="ChEBI" id="CHEBI:15378"/>
        <dbReference type="ChEBI" id="CHEBI:57918"/>
        <dbReference type="ChEBI" id="CHEBI:58115"/>
        <dbReference type="ChEBI" id="CHEBI:60487"/>
        <dbReference type="ChEBI" id="CHEBI:60493"/>
        <dbReference type="EC" id="2.7.8.26"/>
    </reaction>
</comment>
<keyword evidence="9 19" id="KW-0808">Transferase</keyword>
<name>A0AAD1HCF6_9MYCO</name>
<feature type="transmembrane region" description="Helical" evidence="19">
    <location>
        <begin position="141"/>
        <end position="159"/>
    </location>
</feature>
<evidence type="ECO:0000256" key="3">
    <source>
        <dbReference type="ARBA" id="ARBA00004663"/>
    </source>
</evidence>
<dbReference type="PANTHER" id="PTHR34148">
    <property type="entry name" value="ADENOSYLCOBINAMIDE-GDP RIBAZOLETRANSFERASE"/>
    <property type="match status" value="1"/>
</dbReference>
<dbReference type="GO" id="GO:0051073">
    <property type="term" value="F:adenosylcobinamide-GDP ribazoletransferase activity"/>
    <property type="evidence" value="ECO:0007669"/>
    <property type="project" value="UniProtKB-UniRule"/>
</dbReference>
<dbReference type="HAMAP" id="MF_00719">
    <property type="entry name" value="CobS"/>
    <property type="match status" value="1"/>
</dbReference>
<gene>
    <name evidence="19 20" type="primary">cobS</name>
    <name evidence="20" type="ORF">MMOR_30150</name>
</gene>
<evidence type="ECO:0000256" key="2">
    <source>
        <dbReference type="ARBA" id="ARBA00004651"/>
    </source>
</evidence>
<feature type="transmembrane region" description="Helical" evidence="19">
    <location>
        <begin position="180"/>
        <end position="199"/>
    </location>
</feature>
<feature type="transmembrane region" description="Helical" evidence="19">
    <location>
        <begin position="205"/>
        <end position="222"/>
    </location>
</feature>
<dbReference type="Proteomes" id="UP000466681">
    <property type="component" value="Chromosome"/>
</dbReference>
<evidence type="ECO:0000256" key="10">
    <source>
        <dbReference type="ARBA" id="ARBA00022692"/>
    </source>
</evidence>
<evidence type="ECO:0000313" key="20">
    <source>
        <dbReference type="EMBL" id="BBX02079.1"/>
    </source>
</evidence>
<evidence type="ECO:0000256" key="13">
    <source>
        <dbReference type="ARBA" id="ARBA00023136"/>
    </source>
</evidence>
<keyword evidence="10 19" id="KW-0812">Transmembrane</keyword>
<proteinExistence type="inferred from homology"/>
<evidence type="ECO:0000256" key="19">
    <source>
        <dbReference type="HAMAP-Rule" id="MF_00719"/>
    </source>
</evidence>
<keyword evidence="21" id="KW-1185">Reference proteome</keyword>
<dbReference type="EC" id="2.7.8.26" evidence="5 19"/>
<evidence type="ECO:0000256" key="14">
    <source>
        <dbReference type="ARBA" id="ARBA00025228"/>
    </source>
</evidence>
<evidence type="ECO:0000256" key="18">
    <source>
        <dbReference type="ARBA" id="ARBA00049504"/>
    </source>
</evidence>
<evidence type="ECO:0000256" key="7">
    <source>
        <dbReference type="ARBA" id="ARBA00022475"/>
    </source>
</evidence>
<comment type="pathway">
    <text evidence="3 19">Cofactor biosynthesis; adenosylcobalamin biosynthesis; adenosylcobalamin from cob(II)yrinate a,c-diamide: step 7/7.</text>
</comment>
<dbReference type="KEGG" id="mmor:MMOR_30150"/>
<comment type="similarity">
    <text evidence="4 19">Belongs to the CobS family.</text>
</comment>